<feature type="compositionally biased region" description="Polar residues" evidence="4">
    <location>
        <begin position="503"/>
        <end position="517"/>
    </location>
</feature>
<feature type="compositionally biased region" description="Basic and acidic residues" evidence="4">
    <location>
        <begin position="780"/>
        <end position="799"/>
    </location>
</feature>
<evidence type="ECO:0000256" key="3">
    <source>
        <dbReference type="PROSITE-ProRule" id="PRU00035"/>
    </source>
</evidence>
<feature type="region of interest" description="Disordered" evidence="4">
    <location>
        <begin position="268"/>
        <end position="328"/>
    </location>
</feature>
<evidence type="ECO:0000313" key="6">
    <source>
        <dbReference type="EMBL" id="CAD8095088.1"/>
    </source>
</evidence>
<gene>
    <name evidence="6" type="ORF">PSON_ATCC_30995.1.T0630218</name>
</gene>
<feature type="region of interest" description="Disordered" evidence="4">
    <location>
        <begin position="447"/>
        <end position="466"/>
    </location>
</feature>
<dbReference type="GO" id="GO:0045944">
    <property type="term" value="P:positive regulation of transcription by RNA polymerase II"/>
    <property type="evidence" value="ECO:0007669"/>
    <property type="project" value="TreeGrafter"/>
</dbReference>
<dbReference type="InterPro" id="IPR037800">
    <property type="entry name" value="GCN5"/>
</dbReference>
<name>A0A8S1NRB9_9CILI</name>
<dbReference type="CDD" id="cd04369">
    <property type="entry name" value="Bromodomain"/>
    <property type="match status" value="1"/>
</dbReference>
<dbReference type="PROSITE" id="PS00633">
    <property type="entry name" value="BROMODOMAIN_1"/>
    <property type="match status" value="1"/>
</dbReference>
<dbReference type="OrthoDB" id="308861at2759"/>
<proteinExistence type="predicted"/>
<feature type="region of interest" description="Disordered" evidence="4">
    <location>
        <begin position="368"/>
        <end position="401"/>
    </location>
</feature>
<reference evidence="6" key="1">
    <citation type="submission" date="2021-01" db="EMBL/GenBank/DDBJ databases">
        <authorList>
            <consortium name="Genoscope - CEA"/>
            <person name="William W."/>
        </authorList>
    </citation>
    <scope>NUCLEOTIDE SEQUENCE</scope>
</reference>
<keyword evidence="1" id="KW-0808">Transferase</keyword>
<keyword evidence="3" id="KW-0103">Bromodomain</keyword>
<feature type="region of interest" description="Disordered" evidence="4">
    <location>
        <begin position="778"/>
        <end position="805"/>
    </location>
</feature>
<feature type="compositionally biased region" description="Polar residues" evidence="4">
    <location>
        <begin position="304"/>
        <end position="328"/>
    </location>
</feature>
<dbReference type="Pfam" id="PF00439">
    <property type="entry name" value="Bromodomain"/>
    <property type="match status" value="1"/>
</dbReference>
<dbReference type="Proteomes" id="UP000692954">
    <property type="component" value="Unassembled WGS sequence"/>
</dbReference>
<dbReference type="GO" id="GO:0000123">
    <property type="term" value="C:histone acetyltransferase complex"/>
    <property type="evidence" value="ECO:0007669"/>
    <property type="project" value="TreeGrafter"/>
</dbReference>
<dbReference type="InterPro" id="IPR018359">
    <property type="entry name" value="Bromodomain_CS"/>
</dbReference>
<organism evidence="6 7">
    <name type="scientific">Paramecium sonneborni</name>
    <dbReference type="NCBI Taxonomy" id="65129"/>
    <lineage>
        <taxon>Eukaryota</taxon>
        <taxon>Sar</taxon>
        <taxon>Alveolata</taxon>
        <taxon>Ciliophora</taxon>
        <taxon>Intramacronucleata</taxon>
        <taxon>Oligohymenophorea</taxon>
        <taxon>Peniculida</taxon>
        <taxon>Parameciidae</taxon>
        <taxon>Paramecium</taxon>
    </lineage>
</organism>
<feature type="region of interest" description="Disordered" evidence="4">
    <location>
        <begin position="138"/>
        <end position="167"/>
    </location>
</feature>
<dbReference type="GO" id="GO:0010484">
    <property type="term" value="F:histone H3 acetyltransferase activity"/>
    <property type="evidence" value="ECO:0007669"/>
    <property type="project" value="TreeGrafter"/>
</dbReference>
<feature type="region of interest" description="Disordered" evidence="4">
    <location>
        <begin position="585"/>
        <end position="610"/>
    </location>
</feature>
<evidence type="ECO:0000256" key="4">
    <source>
        <dbReference type="SAM" id="MobiDB-lite"/>
    </source>
</evidence>
<protein>
    <recommendedName>
        <fullName evidence="5">Bromo domain-containing protein</fullName>
    </recommendedName>
</protein>
<feature type="compositionally biased region" description="Basic and acidic residues" evidence="4">
    <location>
        <begin position="138"/>
        <end position="165"/>
    </location>
</feature>
<accession>A0A8S1NRB9</accession>
<dbReference type="PANTHER" id="PTHR45750">
    <property type="entry name" value="GH11602P"/>
    <property type="match status" value="1"/>
</dbReference>
<feature type="region of interest" description="Disordered" evidence="4">
    <location>
        <begin position="485"/>
        <end position="534"/>
    </location>
</feature>
<dbReference type="EMBL" id="CAJJDN010000063">
    <property type="protein sequence ID" value="CAD8095088.1"/>
    <property type="molecule type" value="Genomic_DNA"/>
</dbReference>
<feature type="compositionally biased region" description="Polar residues" evidence="4">
    <location>
        <begin position="268"/>
        <end position="284"/>
    </location>
</feature>
<dbReference type="PROSITE" id="PS50014">
    <property type="entry name" value="BROMODOMAIN_2"/>
    <property type="match status" value="1"/>
</dbReference>
<dbReference type="SMART" id="SM00297">
    <property type="entry name" value="BROMO"/>
    <property type="match status" value="1"/>
</dbReference>
<dbReference type="PANTHER" id="PTHR45750:SF3">
    <property type="entry name" value="HISTONE ACETYLTRANSFERASE"/>
    <property type="match status" value="1"/>
</dbReference>
<dbReference type="AlphaFoldDB" id="A0A8S1NRB9"/>
<evidence type="ECO:0000259" key="5">
    <source>
        <dbReference type="PROSITE" id="PS50014"/>
    </source>
</evidence>
<comment type="caution">
    <text evidence="6">The sequence shown here is derived from an EMBL/GenBank/DDBJ whole genome shotgun (WGS) entry which is preliminary data.</text>
</comment>
<feature type="domain" description="Bromo" evidence="5">
    <location>
        <begin position="21"/>
        <end position="93"/>
    </location>
</feature>
<feature type="compositionally biased region" description="Pro residues" evidence="4">
    <location>
        <begin position="598"/>
        <end position="610"/>
    </location>
</feature>
<keyword evidence="7" id="KW-1185">Reference proteome</keyword>
<dbReference type="InterPro" id="IPR001487">
    <property type="entry name" value="Bromodomain"/>
</dbReference>
<feature type="compositionally biased region" description="Low complexity" evidence="4">
    <location>
        <begin position="450"/>
        <end position="466"/>
    </location>
</feature>
<evidence type="ECO:0000256" key="1">
    <source>
        <dbReference type="ARBA" id="ARBA00022679"/>
    </source>
</evidence>
<evidence type="ECO:0000256" key="2">
    <source>
        <dbReference type="ARBA" id="ARBA00023315"/>
    </source>
</evidence>
<sequence>MSSKKEYGIEEHIYETLLDLYKLECSEAFRFPVDIHLFKCPDYYQIITDPMDLSTLTTKYKDGAYKTFNEIKEQIDKIIKNCRKFNTDPNHTILKTCSKFEQCFNTRWNKLNEIRIQLGIPDDYQLRVEMNKLDSIEQRKNKKKEPASLKEDQVGRKSRLPKNESKSYNNNVQFTFKPQNEFLVNKIKIISSSIHDDDQPYIDSNTSLKNESQNLQDVQFENKNQKKEINDPAPNIFKLQIPKMPSNELSQNSEKVKLQEAPPASLNTYEPLQRQNSTQSTFSVKIQIPRLNPPQPDINKETSEQQAQNPTKSSQAIQPQATTKQMPIPIQQPTQSTLTESQNQWQSQQKITISNPQQISSQLPLQSLNQQQNIQPSQQSSSLVTQSSKQSQSQQQQPQQQNQIQIQKQQQQQQQQQQSQQQSQQQQINVDEQKIQKKVEVKKEPIEFGQQNSQISQEQQYQKPQSYDTKIMLPKQPTQQLINFSTSQTQQQKQLEKPLPISKGTTPKQEIQNTPNTPKGKRKIIDSDDSQDSDRIEQIPIIKKCSEKKIEHNETPIQLNLSGPSSEKKISNLGSHSFSLNELENKQQKENQSIKVPPTTPPIVQQPPKPEVAAPSKYVFKIDVNAIQKQENDHNLKKIEKNKKYAYKLMSILKRHIIARQPNIEILNKCLEIPSKTTLNMVLLWLKHEFDKIPFQEYVTISKFVELIYQSIQKFKCDEQPQNEQLLQQFFEKEKEQEQTRLKRIEQETKVQQEPIILEKIDLEMLFKSLRVRSKKKKVNEKEKKERDNDKQKDSDKQQQKPVFHQQQEILSFQLATTKKIKTEQKQFISIQETDEEYDLQDKGQDWWKILEMRKQQCQSMEMEQKGKDDEKNEAFFIRTLDQVKINHTLILGEKNSEKGLYSTIVVEKMFFFLLNNQSTYFKQNKILLTNFFQKLKENSTEKRNELYQQFSKYNYYVDENHVQLTDLYKIDNYAEILVKLTLKDDGDFDQFQLENKLILNLKINNLLSYTTKHNFINYSQINKQFQLKLAQYPQSISEPILLSKLYEMNDIFVESLETTKMNDNAGCGVFLWNYRKQEINQEYQYSCHLQIQVPFTFIQDLTLSINDTIILNGEKL</sequence>
<keyword evidence="2" id="KW-0012">Acyltransferase</keyword>
<evidence type="ECO:0000313" key="7">
    <source>
        <dbReference type="Proteomes" id="UP000692954"/>
    </source>
</evidence>